<dbReference type="CDD" id="cd00118">
    <property type="entry name" value="LysM"/>
    <property type="match status" value="1"/>
</dbReference>
<evidence type="ECO:0000313" key="7">
    <source>
        <dbReference type="Proteomes" id="UP000287166"/>
    </source>
</evidence>
<feature type="domain" description="LysM" evidence="5">
    <location>
        <begin position="27"/>
        <end position="73"/>
    </location>
</feature>
<dbReference type="InterPro" id="IPR018392">
    <property type="entry name" value="LysM"/>
</dbReference>
<dbReference type="PROSITE" id="PS51782">
    <property type="entry name" value="LYSM"/>
    <property type="match status" value="2"/>
</dbReference>
<name>A0A401GQL0_9APHY</name>
<dbReference type="PANTHER" id="PTHR34997:SF1">
    <property type="entry name" value="PEPTIDOGLYCAN-BINDING LYSIN DOMAIN"/>
    <property type="match status" value="1"/>
</dbReference>
<evidence type="ECO:0000256" key="4">
    <source>
        <dbReference type="SAM" id="SignalP"/>
    </source>
</evidence>
<dbReference type="RefSeq" id="XP_027615444.1">
    <property type="nucleotide sequence ID" value="XM_027759643.1"/>
</dbReference>
<evidence type="ECO:0000256" key="3">
    <source>
        <dbReference type="SAM" id="MobiDB-lite"/>
    </source>
</evidence>
<dbReference type="InterPro" id="IPR052210">
    <property type="entry name" value="LysM1-like"/>
</dbReference>
<dbReference type="GeneID" id="38781448"/>
<keyword evidence="1" id="KW-0147">Chitin-binding</keyword>
<feature type="region of interest" description="Disordered" evidence="3">
    <location>
        <begin position="138"/>
        <end position="198"/>
    </location>
</feature>
<sequence length="198" mass="20107">MFSTAAFLALAALPFLASSAFAQTCDRSYTVQAGDICDSISAANNVSTYQLAACNPSIDATCDNLYAGEVLCLGYQGEDCNTTYVVKLGDDCAAISTAYSINTTVLYENNPQIDAACDNLYVGEVLCVAGTETVVPPPSGSVVPTTIPATATPASATPTAAPAATTPAPSPSPSDDGSDDGTDDGDGDDSNLPYCDEL</sequence>
<dbReference type="PANTHER" id="PTHR34997">
    <property type="entry name" value="AM15"/>
    <property type="match status" value="1"/>
</dbReference>
<feature type="chain" id="PRO_5018975405" description="LysM domain-containing protein" evidence="4">
    <location>
        <begin position="23"/>
        <end position="198"/>
    </location>
</feature>
<feature type="domain" description="LysM" evidence="5">
    <location>
        <begin position="82"/>
        <end position="128"/>
    </location>
</feature>
<evidence type="ECO:0000259" key="5">
    <source>
        <dbReference type="PROSITE" id="PS51782"/>
    </source>
</evidence>
<dbReference type="AlphaFoldDB" id="A0A401GQL0"/>
<dbReference type="InterPro" id="IPR036779">
    <property type="entry name" value="LysM_dom_sf"/>
</dbReference>
<organism evidence="6 7">
    <name type="scientific">Sparassis crispa</name>
    <dbReference type="NCBI Taxonomy" id="139825"/>
    <lineage>
        <taxon>Eukaryota</taxon>
        <taxon>Fungi</taxon>
        <taxon>Dikarya</taxon>
        <taxon>Basidiomycota</taxon>
        <taxon>Agaricomycotina</taxon>
        <taxon>Agaricomycetes</taxon>
        <taxon>Polyporales</taxon>
        <taxon>Sparassidaceae</taxon>
        <taxon>Sparassis</taxon>
    </lineage>
</organism>
<dbReference type="Gene3D" id="3.10.350.10">
    <property type="entry name" value="LysM domain"/>
    <property type="match status" value="2"/>
</dbReference>
<evidence type="ECO:0000256" key="2">
    <source>
        <dbReference type="ARBA" id="ARBA00023026"/>
    </source>
</evidence>
<dbReference type="STRING" id="139825.A0A401GQL0"/>
<dbReference type="EMBL" id="BFAD01000006">
    <property type="protein sequence ID" value="GBE84531.1"/>
    <property type="molecule type" value="Genomic_DNA"/>
</dbReference>
<dbReference type="OrthoDB" id="5985073at2759"/>
<dbReference type="Proteomes" id="UP000287166">
    <property type="component" value="Unassembled WGS sequence"/>
</dbReference>
<feature type="compositionally biased region" description="Low complexity" evidence="3">
    <location>
        <begin position="140"/>
        <end position="167"/>
    </location>
</feature>
<protein>
    <recommendedName>
        <fullName evidence="5">LysM domain-containing protein</fullName>
    </recommendedName>
</protein>
<gene>
    <name evidence="6" type="ORF">SCP_0605100</name>
</gene>
<reference evidence="6 7" key="1">
    <citation type="journal article" date="2018" name="Sci. Rep.">
        <title>Genome sequence of the cauliflower mushroom Sparassis crispa (Hanabiratake) and its association with beneficial usage.</title>
        <authorList>
            <person name="Kiyama R."/>
            <person name="Furutani Y."/>
            <person name="Kawaguchi K."/>
            <person name="Nakanishi T."/>
        </authorList>
    </citation>
    <scope>NUCLEOTIDE SEQUENCE [LARGE SCALE GENOMIC DNA]</scope>
</reference>
<keyword evidence="2" id="KW-0843">Virulence</keyword>
<keyword evidence="7" id="KW-1185">Reference proteome</keyword>
<evidence type="ECO:0000313" key="6">
    <source>
        <dbReference type="EMBL" id="GBE84531.1"/>
    </source>
</evidence>
<keyword evidence="4" id="KW-0732">Signal</keyword>
<evidence type="ECO:0000256" key="1">
    <source>
        <dbReference type="ARBA" id="ARBA00022669"/>
    </source>
</evidence>
<dbReference type="SUPFAM" id="SSF54106">
    <property type="entry name" value="LysM domain"/>
    <property type="match status" value="2"/>
</dbReference>
<feature type="signal peptide" evidence="4">
    <location>
        <begin position="1"/>
        <end position="22"/>
    </location>
</feature>
<feature type="compositionally biased region" description="Acidic residues" evidence="3">
    <location>
        <begin position="176"/>
        <end position="189"/>
    </location>
</feature>
<dbReference type="Pfam" id="PF01476">
    <property type="entry name" value="LysM"/>
    <property type="match status" value="2"/>
</dbReference>
<dbReference type="SMART" id="SM00257">
    <property type="entry name" value="LysM"/>
    <property type="match status" value="2"/>
</dbReference>
<accession>A0A401GQL0</accession>
<proteinExistence type="predicted"/>
<comment type="caution">
    <text evidence="6">The sequence shown here is derived from an EMBL/GenBank/DDBJ whole genome shotgun (WGS) entry which is preliminary data.</text>
</comment>
<dbReference type="GO" id="GO:0008061">
    <property type="term" value="F:chitin binding"/>
    <property type="evidence" value="ECO:0007669"/>
    <property type="project" value="UniProtKB-KW"/>
</dbReference>
<dbReference type="InParanoid" id="A0A401GQL0"/>